<accession>A0A7X0C988</accession>
<dbReference type="Proteomes" id="UP000583800">
    <property type="component" value="Unassembled WGS sequence"/>
</dbReference>
<keyword evidence="2" id="KW-1185">Reference proteome</keyword>
<evidence type="ECO:0000313" key="1">
    <source>
        <dbReference type="EMBL" id="MBB6350907.1"/>
    </source>
</evidence>
<comment type="caution">
    <text evidence="1">The sequence shown here is derived from an EMBL/GenBank/DDBJ whole genome shotgun (WGS) entry which is preliminary data.</text>
</comment>
<evidence type="ECO:0000313" key="2">
    <source>
        <dbReference type="Proteomes" id="UP000583800"/>
    </source>
</evidence>
<name>A0A7X0C988_9ACTN</name>
<gene>
    <name evidence="1" type="ORF">FHU36_007479</name>
</gene>
<dbReference type="EMBL" id="JACHJB010000003">
    <property type="protein sequence ID" value="MBB6350907.1"/>
    <property type="molecule type" value="Genomic_DNA"/>
</dbReference>
<proteinExistence type="predicted"/>
<sequence>MVSGIRACFCGPAGDQYRIGIRLDCAAEVAA</sequence>
<organism evidence="1 2">
    <name type="scientific">Nonomuraea muscovyensis</name>
    <dbReference type="NCBI Taxonomy" id="1124761"/>
    <lineage>
        <taxon>Bacteria</taxon>
        <taxon>Bacillati</taxon>
        <taxon>Actinomycetota</taxon>
        <taxon>Actinomycetes</taxon>
        <taxon>Streptosporangiales</taxon>
        <taxon>Streptosporangiaceae</taxon>
        <taxon>Nonomuraea</taxon>
    </lineage>
</organism>
<reference evidence="1 2" key="1">
    <citation type="submission" date="2020-08" db="EMBL/GenBank/DDBJ databases">
        <title>Sequencing the genomes of 1000 actinobacteria strains.</title>
        <authorList>
            <person name="Klenk H.-P."/>
        </authorList>
    </citation>
    <scope>NUCLEOTIDE SEQUENCE [LARGE SCALE GENOMIC DNA]</scope>
    <source>
        <strain evidence="1 2">DSM 45913</strain>
    </source>
</reference>
<protein>
    <submittedName>
        <fullName evidence="1">Uncharacterized protein</fullName>
    </submittedName>
</protein>
<dbReference type="AlphaFoldDB" id="A0A7X0C988"/>